<keyword evidence="3" id="KW-1185">Reference proteome</keyword>
<name>A0A0F6W888_9BACT</name>
<dbReference type="AlphaFoldDB" id="A0A0F6W888"/>
<proteinExistence type="predicted"/>
<feature type="compositionally biased region" description="Low complexity" evidence="1">
    <location>
        <begin position="36"/>
        <end position="50"/>
    </location>
</feature>
<accession>A0A0F6W888</accession>
<reference evidence="2 3" key="1">
    <citation type="submission" date="2015-03" db="EMBL/GenBank/DDBJ databases">
        <title>Genome assembly of Sandaracinus amylolyticus DSM 53668.</title>
        <authorList>
            <person name="Sharma G."/>
            <person name="Subramanian S."/>
        </authorList>
    </citation>
    <scope>NUCLEOTIDE SEQUENCE [LARGE SCALE GENOMIC DNA]</scope>
    <source>
        <strain evidence="2 3">DSM 53668</strain>
    </source>
</reference>
<dbReference type="EMBL" id="CP011125">
    <property type="protein sequence ID" value="AKF09815.1"/>
    <property type="molecule type" value="Genomic_DNA"/>
</dbReference>
<dbReference type="KEGG" id="samy:DB32_006964"/>
<organism evidence="2 3">
    <name type="scientific">Sandaracinus amylolyticus</name>
    <dbReference type="NCBI Taxonomy" id="927083"/>
    <lineage>
        <taxon>Bacteria</taxon>
        <taxon>Pseudomonadati</taxon>
        <taxon>Myxococcota</taxon>
        <taxon>Polyangia</taxon>
        <taxon>Polyangiales</taxon>
        <taxon>Sandaracinaceae</taxon>
        <taxon>Sandaracinus</taxon>
    </lineage>
</organism>
<protein>
    <submittedName>
        <fullName evidence="2">Uncharacterized protein</fullName>
    </submittedName>
</protein>
<sequence>MAIDVPYLRTHLPSVFRAIWRRVADGGWRPVRPRGGESSSRSGVRAQRARALQDARDERWTTRDGARRHGDGATTRSASRSRRSPS</sequence>
<gene>
    <name evidence="2" type="ORF">DB32_006964</name>
</gene>
<feature type="compositionally biased region" description="Basic and acidic residues" evidence="1">
    <location>
        <begin position="51"/>
        <end position="71"/>
    </location>
</feature>
<dbReference type="Proteomes" id="UP000034883">
    <property type="component" value="Chromosome"/>
</dbReference>
<evidence type="ECO:0000313" key="2">
    <source>
        <dbReference type="EMBL" id="AKF09815.1"/>
    </source>
</evidence>
<evidence type="ECO:0000313" key="3">
    <source>
        <dbReference type="Proteomes" id="UP000034883"/>
    </source>
</evidence>
<dbReference type="STRING" id="927083.DB32_006964"/>
<feature type="region of interest" description="Disordered" evidence="1">
    <location>
        <begin position="27"/>
        <end position="86"/>
    </location>
</feature>
<evidence type="ECO:0000256" key="1">
    <source>
        <dbReference type="SAM" id="MobiDB-lite"/>
    </source>
</evidence>